<dbReference type="Gene3D" id="3.30.1680.40">
    <property type="match status" value="1"/>
</dbReference>
<dbReference type="Pfam" id="PF13206">
    <property type="entry name" value="VSG_B"/>
    <property type="match status" value="1"/>
</dbReference>
<feature type="region of interest" description="Disordered" evidence="9">
    <location>
        <begin position="80"/>
        <end position="103"/>
    </location>
</feature>
<dbReference type="EMBL" id="KX699136">
    <property type="protein sequence ID" value="APD73092.1"/>
    <property type="molecule type" value="Genomic_DNA"/>
</dbReference>
<evidence type="ECO:0000256" key="6">
    <source>
        <dbReference type="ARBA" id="ARBA00023136"/>
    </source>
</evidence>
<dbReference type="Pfam" id="PF10659">
    <property type="entry name" value="Trypan_glycop_C"/>
    <property type="match status" value="1"/>
</dbReference>
<name>A0A1J0R5I5_9TRYP</name>
<feature type="compositionally biased region" description="Polar residues" evidence="9">
    <location>
        <begin position="394"/>
        <end position="419"/>
    </location>
</feature>
<dbReference type="VEuPathDB" id="TriTrypDB:Tbg.972.2.670"/>
<feature type="compositionally biased region" description="Low complexity" evidence="9">
    <location>
        <begin position="439"/>
        <end position="456"/>
    </location>
</feature>
<feature type="region of interest" description="Disordered" evidence="9">
    <location>
        <begin position="393"/>
        <end position="422"/>
    </location>
</feature>
<evidence type="ECO:0000256" key="3">
    <source>
        <dbReference type="ARBA" id="ARBA00022475"/>
    </source>
</evidence>
<sequence>MWFLAHFIIQLVVSTAVIEAAETAKGDNAADFAMICRFINMAQTLKPVPQYKDEVDALATEVVAINMTVAGPALSDLIEKDKTPETLTEKTKAPQSGPEKEKWTAHWKLWQAAKTEITDPVKAKKYALWKAAKLTPHARALLLQAAQHAHSVYSQAPALRAQVSDTGIKADASKALYGGDGTAKAAPSYGSSGRGAICGTPPGYTNSQACSSLQLDVICLCAFQTNGLDGGEACCKDCATGPGTLGTTDWNPNGDSTNIWTALKNGCTNIKTGEQLTLEAVQAAKTDLLQKLHSARAGASKEYSTYLGQMDGTAAGGCSGRNSDGGRCVAYNPKVIKPGGSGIPWLNELTKAATSTQTMEEAATKLTKLSEELEKLNASTHLLVLNVAYGGEGNTQASKEQSTKSSGAKPTKCKPQNATPAECPDTDCDYDKENGCTAKPGTETAGTGEGAAGTNAQGKKCSEKKKEEECKDCCKWENNACKDSIFLVHKKLVMVVAFMR</sequence>
<feature type="chain" id="PRO_5012610798" evidence="10">
    <location>
        <begin position="21"/>
        <end position="500"/>
    </location>
</feature>
<feature type="region of interest" description="Disordered" evidence="9">
    <location>
        <begin position="439"/>
        <end position="458"/>
    </location>
</feature>
<comment type="subcellular location">
    <subcellularLocation>
        <location evidence="2">Cell membrane</location>
        <topology evidence="2">Lipid-anchor</topology>
        <topology evidence="2">GPI-anchor</topology>
    </subcellularLocation>
</comment>
<keyword evidence="8" id="KW-0449">Lipoprotein</keyword>
<organism evidence="13">
    <name type="scientific">Trypanosoma brucei</name>
    <dbReference type="NCBI Taxonomy" id="5691"/>
    <lineage>
        <taxon>Eukaryota</taxon>
        <taxon>Discoba</taxon>
        <taxon>Euglenozoa</taxon>
        <taxon>Kinetoplastea</taxon>
        <taxon>Metakinetoplastina</taxon>
        <taxon>Trypanosomatida</taxon>
        <taxon>Trypanosomatidae</taxon>
        <taxon>Trypanosoma</taxon>
    </lineage>
</organism>
<feature type="domain" description="Trypanosome variant surface glycoprotein B-type N-terminal" evidence="12">
    <location>
        <begin position="15"/>
        <end position="375"/>
    </location>
</feature>
<dbReference type="AlphaFoldDB" id="A0A1J0R5I5"/>
<dbReference type="InterPro" id="IPR019609">
    <property type="entry name" value="Variant_surf_glycoprt_trypan_C"/>
</dbReference>
<keyword evidence="6" id="KW-0472">Membrane</keyword>
<keyword evidence="7" id="KW-0325">Glycoprotein</keyword>
<evidence type="ECO:0000259" key="11">
    <source>
        <dbReference type="Pfam" id="PF10659"/>
    </source>
</evidence>
<protein>
    <submittedName>
        <fullName evidence="13">Variant surface glycoprotein 1125.256</fullName>
    </submittedName>
</protein>
<accession>A0A1J0R5I5</accession>
<evidence type="ECO:0000256" key="10">
    <source>
        <dbReference type="SAM" id="SignalP"/>
    </source>
</evidence>
<comment type="function">
    <text evidence="1">VSG forms a coat on the surface of the parasite. The trypanosome evades the immune response of the host by expressing a series of antigenically distinct VSGs from an estimated 1000 VSG genes.</text>
</comment>
<keyword evidence="4" id="KW-0336">GPI-anchor</keyword>
<dbReference type="VEuPathDB" id="TriTrypDB:Tb927.9.7290"/>
<dbReference type="GO" id="GO:0098552">
    <property type="term" value="C:side of membrane"/>
    <property type="evidence" value="ECO:0007669"/>
    <property type="project" value="UniProtKB-KW"/>
</dbReference>
<dbReference type="GO" id="GO:0005886">
    <property type="term" value="C:plasma membrane"/>
    <property type="evidence" value="ECO:0007669"/>
    <property type="project" value="UniProtKB-SubCell"/>
</dbReference>
<evidence type="ECO:0000256" key="4">
    <source>
        <dbReference type="ARBA" id="ARBA00022622"/>
    </source>
</evidence>
<evidence type="ECO:0000256" key="7">
    <source>
        <dbReference type="ARBA" id="ARBA00023180"/>
    </source>
</evidence>
<dbReference type="InterPro" id="IPR025932">
    <property type="entry name" value="Trypano_VSG_B_N_dom"/>
</dbReference>
<evidence type="ECO:0000256" key="5">
    <source>
        <dbReference type="ARBA" id="ARBA00022729"/>
    </source>
</evidence>
<reference evidence="13" key="1">
    <citation type="submission" date="2016-08" db="EMBL/GenBank/DDBJ databases">
        <title>VSG repertoire of Trypanosoma brucei EATRO 1125.</title>
        <authorList>
            <person name="Cross G.A."/>
        </authorList>
    </citation>
    <scope>NUCLEOTIDE SEQUENCE</scope>
    <source>
        <strain evidence="13">EATRO 1125</strain>
    </source>
</reference>
<evidence type="ECO:0000256" key="2">
    <source>
        <dbReference type="ARBA" id="ARBA00004609"/>
    </source>
</evidence>
<feature type="signal peptide" evidence="10">
    <location>
        <begin position="1"/>
        <end position="20"/>
    </location>
</feature>
<evidence type="ECO:0000256" key="8">
    <source>
        <dbReference type="ARBA" id="ARBA00023288"/>
    </source>
</evidence>
<evidence type="ECO:0000259" key="12">
    <source>
        <dbReference type="Pfam" id="PF13206"/>
    </source>
</evidence>
<evidence type="ECO:0000256" key="1">
    <source>
        <dbReference type="ARBA" id="ARBA00002523"/>
    </source>
</evidence>
<keyword evidence="5 10" id="KW-0732">Signal</keyword>
<evidence type="ECO:0000256" key="9">
    <source>
        <dbReference type="SAM" id="MobiDB-lite"/>
    </source>
</evidence>
<proteinExistence type="predicted"/>
<feature type="domain" description="Trypanosome variant surface glycoprotein C-terminal" evidence="11">
    <location>
        <begin position="413"/>
        <end position="498"/>
    </location>
</feature>
<dbReference type="VEuPathDB" id="TriTrypDB:Tb1125.5.5210"/>
<evidence type="ECO:0000313" key="13">
    <source>
        <dbReference type="EMBL" id="APD73092.1"/>
    </source>
</evidence>
<keyword evidence="3" id="KW-1003">Cell membrane</keyword>
<dbReference type="VEuPathDB" id="TriTrypDB:Tb427_000080300"/>